<keyword evidence="2" id="KW-1185">Reference proteome</keyword>
<dbReference type="RefSeq" id="WP_143158751.1">
    <property type="nucleotide sequence ID" value="NZ_FQYR01000003.1"/>
</dbReference>
<evidence type="ECO:0000313" key="1">
    <source>
        <dbReference type="EMBL" id="SHJ18020.1"/>
    </source>
</evidence>
<gene>
    <name evidence="1" type="ORF">SAMN02745181_1384</name>
</gene>
<dbReference type="Proteomes" id="UP000184510">
    <property type="component" value="Unassembled WGS sequence"/>
</dbReference>
<dbReference type="AlphaFoldDB" id="A0A1M6H724"/>
<name>A0A1M6H724_9BACT</name>
<sequence>MNKAAEILQEHISAIWDADDGMPRDYVMGSPLGMALNHIHDSDSEALRWLSYFVARRALPCWESLCEESRPRDVLEIIGESFHRGLNISDEECRPIISPHRDCLYSATQGAADAVMHASCYLKDGNVMDAIYGLSSADLAYDHMLLEDEFRKWLIEVAVPVSFEHREMSYEERGAFRVSQCGVKATMMEPIIVNLSF</sequence>
<dbReference type="OrthoDB" id="10012983at2"/>
<evidence type="ECO:0000313" key="2">
    <source>
        <dbReference type="Proteomes" id="UP000184510"/>
    </source>
</evidence>
<protein>
    <submittedName>
        <fullName evidence="1">Uncharacterized protein</fullName>
    </submittedName>
</protein>
<dbReference type="InParanoid" id="A0A1M6H724"/>
<proteinExistence type="predicted"/>
<dbReference type="EMBL" id="FQYR01000003">
    <property type="protein sequence ID" value="SHJ18020.1"/>
    <property type="molecule type" value="Genomic_DNA"/>
</dbReference>
<organism evidence="1 2">
    <name type="scientific">Rubritalea squalenifaciens DSM 18772</name>
    <dbReference type="NCBI Taxonomy" id="1123071"/>
    <lineage>
        <taxon>Bacteria</taxon>
        <taxon>Pseudomonadati</taxon>
        <taxon>Verrucomicrobiota</taxon>
        <taxon>Verrucomicrobiia</taxon>
        <taxon>Verrucomicrobiales</taxon>
        <taxon>Rubritaleaceae</taxon>
        <taxon>Rubritalea</taxon>
    </lineage>
</organism>
<reference evidence="1 2" key="1">
    <citation type="submission" date="2016-11" db="EMBL/GenBank/DDBJ databases">
        <authorList>
            <person name="Jaros S."/>
            <person name="Januszkiewicz K."/>
            <person name="Wedrychowicz H."/>
        </authorList>
    </citation>
    <scope>NUCLEOTIDE SEQUENCE [LARGE SCALE GENOMIC DNA]</scope>
    <source>
        <strain evidence="1 2">DSM 18772</strain>
    </source>
</reference>
<accession>A0A1M6H724</accession>